<keyword evidence="2" id="KW-0328">Glycosyltransferase</keyword>
<evidence type="ECO:0000256" key="2">
    <source>
        <dbReference type="RuleBase" id="RU003718"/>
    </source>
</evidence>
<dbReference type="GO" id="GO:0015020">
    <property type="term" value="F:glucuronosyltransferase activity"/>
    <property type="evidence" value="ECO:0007669"/>
    <property type="project" value="UniProtKB-EC"/>
</dbReference>
<accession>A0A7R9MEB8</accession>
<dbReference type="InterPro" id="IPR002213">
    <property type="entry name" value="UDP_glucos_trans"/>
</dbReference>
<dbReference type="Pfam" id="PF00201">
    <property type="entry name" value="UDPGT"/>
    <property type="match status" value="1"/>
</dbReference>
<dbReference type="InterPro" id="IPR035595">
    <property type="entry name" value="UDP_glycos_trans_CS"/>
</dbReference>
<dbReference type="InterPro" id="IPR050426">
    <property type="entry name" value="Glycosyltransferase_28"/>
</dbReference>
<dbReference type="PANTHER" id="PTHR48050:SF13">
    <property type="entry name" value="STEROL 3-BETA-GLUCOSYLTRANSFERASE UGT80A2"/>
    <property type="match status" value="1"/>
</dbReference>
<dbReference type="EMBL" id="CAJPVJ010012959">
    <property type="protein sequence ID" value="CAG2174602.1"/>
    <property type="molecule type" value="Genomic_DNA"/>
</dbReference>
<comment type="similarity">
    <text evidence="2">Belongs to the UDP-glycosyltransferase family.</text>
</comment>
<evidence type="ECO:0000313" key="5">
    <source>
        <dbReference type="Proteomes" id="UP000728032"/>
    </source>
</evidence>
<comment type="catalytic activity">
    <reaction evidence="3">
        <text>glucuronate acceptor + UDP-alpha-D-glucuronate = acceptor beta-D-glucuronoside + UDP + H(+)</text>
        <dbReference type="Rhea" id="RHEA:21032"/>
        <dbReference type="ChEBI" id="CHEBI:15378"/>
        <dbReference type="ChEBI" id="CHEBI:58052"/>
        <dbReference type="ChEBI" id="CHEBI:58223"/>
        <dbReference type="ChEBI" id="CHEBI:132367"/>
        <dbReference type="ChEBI" id="CHEBI:132368"/>
        <dbReference type="EC" id="2.4.1.17"/>
    </reaction>
</comment>
<keyword evidence="1 2" id="KW-0808">Transferase</keyword>
<dbReference type="EC" id="2.4.1.17" evidence="3"/>
<reference evidence="4" key="1">
    <citation type="submission" date="2020-11" db="EMBL/GenBank/DDBJ databases">
        <authorList>
            <person name="Tran Van P."/>
        </authorList>
    </citation>
    <scope>NUCLEOTIDE SEQUENCE</scope>
</reference>
<dbReference type="Gene3D" id="3.40.50.2000">
    <property type="entry name" value="Glycogen Phosphorylase B"/>
    <property type="match status" value="2"/>
</dbReference>
<dbReference type="OrthoDB" id="5835829at2759"/>
<dbReference type="PROSITE" id="PS00375">
    <property type="entry name" value="UDPGT"/>
    <property type="match status" value="1"/>
</dbReference>
<dbReference type="PANTHER" id="PTHR48050">
    <property type="entry name" value="STEROL 3-BETA-GLUCOSYLTRANSFERASE"/>
    <property type="match status" value="1"/>
</dbReference>
<dbReference type="CDD" id="cd03784">
    <property type="entry name" value="GT1_Gtf-like"/>
    <property type="match status" value="1"/>
</dbReference>
<dbReference type="Proteomes" id="UP000728032">
    <property type="component" value="Unassembled WGS sequence"/>
</dbReference>
<gene>
    <name evidence="4" type="ORF">ONB1V03_LOCUS14046</name>
</gene>
<dbReference type="AlphaFoldDB" id="A0A7R9MEB8"/>
<dbReference type="EMBL" id="OC927784">
    <property type="protein sequence ID" value="CAD7657416.1"/>
    <property type="molecule type" value="Genomic_DNA"/>
</dbReference>
<dbReference type="SUPFAM" id="SSF53756">
    <property type="entry name" value="UDP-Glycosyltransferase/glycogen phosphorylase"/>
    <property type="match status" value="1"/>
</dbReference>
<dbReference type="GO" id="GO:0016020">
    <property type="term" value="C:membrane"/>
    <property type="evidence" value="ECO:0007669"/>
    <property type="project" value="UniProtKB-SubCell"/>
</dbReference>
<evidence type="ECO:0000313" key="4">
    <source>
        <dbReference type="EMBL" id="CAD7657416.1"/>
    </source>
</evidence>
<keyword evidence="5" id="KW-1185">Reference proteome</keyword>
<evidence type="ECO:0000256" key="1">
    <source>
        <dbReference type="ARBA" id="ARBA00022679"/>
    </source>
</evidence>
<name>A0A7R9MEB8_9ACAR</name>
<comment type="subcellular location">
    <subcellularLocation>
        <location evidence="3">Membrane</location>
        <topology evidence="3">Single-pass membrane protein</topology>
    </subcellularLocation>
</comment>
<evidence type="ECO:0000256" key="3">
    <source>
        <dbReference type="RuleBase" id="RU362059"/>
    </source>
</evidence>
<sequence>MSDKKLTVLFTPMEGFGHINGCHGIAERLRDRGHRVVFALDKKFKGRLEKYGFQEEHLITETSEPVGGVDPIFHMLNENYEMFKGTPKDVAQFCLSATDGRAKWTEFKQQLEGMYENIHKRVDDWLVAEGTQPLPQESNCFLHPFSKHLNIYMYPKEMDFKEFQPLAPNWRRVDGFVRTTDETFEIPESLRGRPGKLILLSMGSLGCAIVDLMIRLTQILGKSKHRFIVNKGPLHDKYDLPDNMWGQPFLPQTAILPLVDLVVTHGGNNTVTETFFYGKPMLVMPLFGDQFDSAQRIQERGLGLSVSPFHCTEEELLTSVDKLVNDLELSQRMKAIGERIRKSNDKDVIADLIENIAIN</sequence>
<organism evidence="4">
    <name type="scientific">Oppiella nova</name>
    <dbReference type="NCBI Taxonomy" id="334625"/>
    <lineage>
        <taxon>Eukaryota</taxon>
        <taxon>Metazoa</taxon>
        <taxon>Ecdysozoa</taxon>
        <taxon>Arthropoda</taxon>
        <taxon>Chelicerata</taxon>
        <taxon>Arachnida</taxon>
        <taxon>Acari</taxon>
        <taxon>Acariformes</taxon>
        <taxon>Sarcoptiformes</taxon>
        <taxon>Oribatida</taxon>
        <taxon>Brachypylina</taxon>
        <taxon>Oppioidea</taxon>
        <taxon>Oppiidae</taxon>
        <taxon>Oppiella</taxon>
    </lineage>
</organism>
<protein>
    <recommendedName>
        <fullName evidence="3">UDP-glucuronosyltransferase</fullName>
        <ecNumber evidence="3">2.4.1.17</ecNumber>
    </recommendedName>
</protein>
<proteinExistence type="inferred from homology"/>